<sequence>MLSQSSELLCVCSLSSGSGTASCFAWNLCDSINATYIMSRLGSRVMARIVRSWIENVPSSLPDANMQLASLHGREPVDICLER</sequence>
<dbReference type="AlphaFoldDB" id="A0A0D3D2T3"/>
<dbReference type="Gramene" id="Bo7g008370.1">
    <property type="protein sequence ID" value="Bo7g008370.1"/>
    <property type="gene ID" value="Bo7g008370"/>
</dbReference>
<evidence type="ECO:0000313" key="1">
    <source>
        <dbReference type="EnsemblPlants" id="Bo7g008370.1"/>
    </source>
</evidence>
<protein>
    <submittedName>
        <fullName evidence="1">Uncharacterized protein</fullName>
    </submittedName>
</protein>
<accession>A0A0D3D2T3</accession>
<keyword evidence="2" id="KW-1185">Reference proteome</keyword>
<dbReference type="EnsemblPlants" id="Bo7g008370.1">
    <property type="protein sequence ID" value="Bo7g008370.1"/>
    <property type="gene ID" value="Bo7g008370"/>
</dbReference>
<proteinExistence type="predicted"/>
<dbReference type="HOGENOM" id="CLU_2545793_0_0_1"/>
<evidence type="ECO:0000313" key="2">
    <source>
        <dbReference type="Proteomes" id="UP000032141"/>
    </source>
</evidence>
<organism evidence="1 2">
    <name type="scientific">Brassica oleracea var. oleracea</name>
    <dbReference type="NCBI Taxonomy" id="109376"/>
    <lineage>
        <taxon>Eukaryota</taxon>
        <taxon>Viridiplantae</taxon>
        <taxon>Streptophyta</taxon>
        <taxon>Embryophyta</taxon>
        <taxon>Tracheophyta</taxon>
        <taxon>Spermatophyta</taxon>
        <taxon>Magnoliopsida</taxon>
        <taxon>eudicotyledons</taxon>
        <taxon>Gunneridae</taxon>
        <taxon>Pentapetalae</taxon>
        <taxon>rosids</taxon>
        <taxon>malvids</taxon>
        <taxon>Brassicales</taxon>
        <taxon>Brassicaceae</taxon>
        <taxon>Brassiceae</taxon>
        <taxon>Brassica</taxon>
    </lineage>
</organism>
<reference evidence="1 2" key="1">
    <citation type="journal article" date="2014" name="Genome Biol.">
        <title>Transcriptome and methylome profiling reveals relics of genome dominance in the mesopolyploid Brassica oleracea.</title>
        <authorList>
            <person name="Parkin I.A."/>
            <person name="Koh C."/>
            <person name="Tang H."/>
            <person name="Robinson S.J."/>
            <person name="Kagale S."/>
            <person name="Clarke W.E."/>
            <person name="Town C.D."/>
            <person name="Nixon J."/>
            <person name="Krishnakumar V."/>
            <person name="Bidwell S.L."/>
            <person name="Denoeud F."/>
            <person name="Belcram H."/>
            <person name="Links M.G."/>
            <person name="Just J."/>
            <person name="Clarke C."/>
            <person name="Bender T."/>
            <person name="Huebert T."/>
            <person name="Mason A.S."/>
            <person name="Pires J.C."/>
            <person name="Barker G."/>
            <person name="Moore J."/>
            <person name="Walley P.G."/>
            <person name="Manoli S."/>
            <person name="Batley J."/>
            <person name="Edwards D."/>
            <person name="Nelson M.N."/>
            <person name="Wang X."/>
            <person name="Paterson A.H."/>
            <person name="King G."/>
            <person name="Bancroft I."/>
            <person name="Chalhoub B."/>
            <person name="Sharpe A.G."/>
        </authorList>
    </citation>
    <scope>NUCLEOTIDE SEQUENCE</scope>
    <source>
        <strain evidence="1 2">cv. TO1000</strain>
    </source>
</reference>
<reference evidence="1" key="2">
    <citation type="submission" date="2015-03" db="UniProtKB">
        <authorList>
            <consortium name="EnsemblPlants"/>
        </authorList>
    </citation>
    <scope>IDENTIFICATION</scope>
</reference>
<name>A0A0D3D2T3_BRAOL</name>
<dbReference type="Proteomes" id="UP000032141">
    <property type="component" value="Chromosome C7"/>
</dbReference>